<comment type="caution">
    <text evidence="1">The sequence shown here is derived from an EMBL/GenBank/DDBJ whole genome shotgun (WGS) entry which is preliminary data.</text>
</comment>
<reference evidence="1" key="1">
    <citation type="journal article" date="2020" name="Stud. Mycol.">
        <title>101 Dothideomycetes genomes: a test case for predicting lifestyles and emergence of pathogens.</title>
        <authorList>
            <person name="Haridas S."/>
            <person name="Albert R."/>
            <person name="Binder M."/>
            <person name="Bloem J."/>
            <person name="Labutti K."/>
            <person name="Salamov A."/>
            <person name="Andreopoulos B."/>
            <person name="Baker S."/>
            <person name="Barry K."/>
            <person name="Bills G."/>
            <person name="Bluhm B."/>
            <person name="Cannon C."/>
            <person name="Castanera R."/>
            <person name="Culley D."/>
            <person name="Daum C."/>
            <person name="Ezra D."/>
            <person name="Gonzalez J."/>
            <person name="Henrissat B."/>
            <person name="Kuo A."/>
            <person name="Liang C."/>
            <person name="Lipzen A."/>
            <person name="Lutzoni F."/>
            <person name="Magnuson J."/>
            <person name="Mondo S."/>
            <person name="Nolan M."/>
            <person name="Ohm R."/>
            <person name="Pangilinan J."/>
            <person name="Park H.-J."/>
            <person name="Ramirez L."/>
            <person name="Alfaro M."/>
            <person name="Sun H."/>
            <person name="Tritt A."/>
            <person name="Yoshinaga Y."/>
            <person name="Zwiers L.-H."/>
            <person name="Turgeon B."/>
            <person name="Goodwin S."/>
            <person name="Spatafora J."/>
            <person name="Crous P."/>
            <person name="Grigoriev I."/>
        </authorList>
    </citation>
    <scope>NUCLEOTIDE SEQUENCE</scope>
    <source>
        <strain evidence="1">CBS 525.71</strain>
    </source>
</reference>
<evidence type="ECO:0000313" key="2">
    <source>
        <dbReference type="Proteomes" id="UP000799754"/>
    </source>
</evidence>
<protein>
    <submittedName>
        <fullName evidence="1">Uncharacterized protein</fullName>
    </submittedName>
</protein>
<evidence type="ECO:0000313" key="1">
    <source>
        <dbReference type="EMBL" id="KAF2622596.1"/>
    </source>
</evidence>
<dbReference type="EMBL" id="MU006743">
    <property type="protein sequence ID" value="KAF2622596.1"/>
    <property type="molecule type" value="Genomic_DNA"/>
</dbReference>
<dbReference type="Proteomes" id="UP000799754">
    <property type="component" value="Unassembled WGS sequence"/>
</dbReference>
<accession>A0ACB6RKR0</accession>
<organism evidence="1 2">
    <name type="scientific">Macroventuria anomochaeta</name>
    <dbReference type="NCBI Taxonomy" id="301207"/>
    <lineage>
        <taxon>Eukaryota</taxon>
        <taxon>Fungi</taxon>
        <taxon>Dikarya</taxon>
        <taxon>Ascomycota</taxon>
        <taxon>Pezizomycotina</taxon>
        <taxon>Dothideomycetes</taxon>
        <taxon>Pleosporomycetidae</taxon>
        <taxon>Pleosporales</taxon>
        <taxon>Pleosporineae</taxon>
        <taxon>Didymellaceae</taxon>
        <taxon>Macroventuria</taxon>
    </lineage>
</organism>
<sequence length="348" mass="39765">MNGIKITVLFGETTVEQQHECYTLAASAWGSYLDDDEVVAKEKYLRTQSLARDGGCRTWCLYRQDDHSQVISTCKTFRRDFLLGSTEGVSEAKGSCITSVFTALLYRGHGLASYMLQNVAQWLDGPGDVVVSMLYSGIPHFYENLGWTTLPNTEIILSNNPWLQDVLDIYADLKVRSLSDADIKELCAQDIGLLRADIQFTDINPKRSRLTILPKANLVRYQHAFADFMGDLLHFNAPQNRGAAYEDQARLYWYHDFRGRCLYIQRVHNAIQEEERGPDIIAALLLSAFRETKGWNFTQVATWDTSLDVRHALDKLVRQVSSRDPCWRATERKEYLYTGGAARRQWPT</sequence>
<name>A0ACB6RKR0_9PLEO</name>
<keyword evidence="2" id="KW-1185">Reference proteome</keyword>
<gene>
    <name evidence="1" type="ORF">BU25DRAFT_352002</name>
</gene>
<proteinExistence type="predicted"/>